<accession>A0A653F7R1</accession>
<dbReference type="EMBL" id="LR589383">
    <property type="protein sequence ID" value="VTP05086.1"/>
    <property type="molecule type" value="Genomic_DNA"/>
</dbReference>
<dbReference type="AlphaFoldDB" id="A0A653F7R1"/>
<proteinExistence type="predicted"/>
<evidence type="ECO:0000313" key="1">
    <source>
        <dbReference type="EMBL" id="VTP05086.1"/>
    </source>
</evidence>
<name>A0A653F7R1_MYCKA</name>
<dbReference type="RefSeq" id="WP_063477081.1">
    <property type="nucleotide sequence ID" value="NZ_CP019886.1"/>
</dbReference>
<sequence>MKLNAWKTQVIADPEGSPLGVEREDLGEYTDGWTGADPEVEDITDEVGSEFNDVPDVHDLALDFWRSRGAVDDPDGSGGGESSGA</sequence>
<gene>
    <name evidence="1" type="ORF">BIN_B_04928</name>
</gene>
<organism evidence="1">
    <name type="scientific">Mycobacterium kansasii</name>
    <dbReference type="NCBI Taxonomy" id="1768"/>
    <lineage>
        <taxon>Bacteria</taxon>
        <taxon>Bacillati</taxon>
        <taxon>Actinomycetota</taxon>
        <taxon>Actinomycetes</taxon>
        <taxon>Mycobacteriales</taxon>
        <taxon>Mycobacteriaceae</taxon>
        <taxon>Mycobacterium</taxon>
    </lineage>
</organism>
<reference evidence="1" key="1">
    <citation type="submission" date="2019-05" db="EMBL/GenBank/DDBJ databases">
        <authorList>
            <person name="Naeem R."/>
            <person name="Antony C."/>
            <person name="Guan Q."/>
        </authorList>
    </citation>
    <scope>NUCLEOTIDE SEQUENCE</scope>
    <source>
        <strain evidence="1">3</strain>
    </source>
</reference>
<protein>
    <submittedName>
        <fullName evidence="1">Uncharacterized protein</fullName>
    </submittedName>
</protein>